<organism evidence="7 8">
    <name type="scientific">Faecalicatena contorta</name>
    <dbReference type="NCBI Taxonomy" id="39482"/>
    <lineage>
        <taxon>Bacteria</taxon>
        <taxon>Bacillati</taxon>
        <taxon>Bacillota</taxon>
        <taxon>Clostridia</taxon>
        <taxon>Lachnospirales</taxon>
        <taxon>Lachnospiraceae</taxon>
        <taxon>Faecalicatena</taxon>
    </lineage>
</organism>
<comment type="similarity">
    <text evidence="2">Belongs to the prokaryotic sulfate-binding protein family.</text>
</comment>
<comment type="subcellular location">
    <subcellularLocation>
        <location evidence="1">Periplasm</location>
    </subcellularLocation>
</comment>
<dbReference type="GO" id="GO:0042597">
    <property type="term" value="C:periplasmic space"/>
    <property type="evidence" value="ECO:0007669"/>
    <property type="project" value="UniProtKB-SubCell"/>
</dbReference>
<dbReference type="EMBL" id="UHJJ01000004">
    <property type="protein sequence ID" value="SUQ14020.1"/>
    <property type="molecule type" value="Genomic_DNA"/>
</dbReference>
<evidence type="ECO:0000256" key="5">
    <source>
        <dbReference type="ARBA" id="ARBA00022764"/>
    </source>
</evidence>
<evidence type="ECO:0000256" key="2">
    <source>
        <dbReference type="ARBA" id="ARBA00006099"/>
    </source>
</evidence>
<gene>
    <name evidence="7" type="ORF">SAMN05216529_104337</name>
</gene>
<dbReference type="Pfam" id="PF13531">
    <property type="entry name" value="SBP_bac_11"/>
    <property type="match status" value="1"/>
</dbReference>
<keyword evidence="3" id="KW-0813">Transport</keyword>
<dbReference type="PROSITE" id="PS51257">
    <property type="entry name" value="PROKAR_LIPOPROTEIN"/>
    <property type="match status" value="1"/>
</dbReference>
<dbReference type="RefSeq" id="WP_109710490.1">
    <property type="nucleotide sequence ID" value="NZ_QGDS01000004.1"/>
</dbReference>
<keyword evidence="8" id="KW-1185">Reference proteome</keyword>
<dbReference type="GO" id="GO:0140104">
    <property type="term" value="F:molecular carrier activity"/>
    <property type="evidence" value="ECO:0007669"/>
    <property type="project" value="InterPro"/>
</dbReference>
<dbReference type="PANTHER" id="PTHR30368:SF2">
    <property type="entry name" value="SULFATE-BINDING PROTEIN"/>
    <property type="match status" value="1"/>
</dbReference>
<feature type="chain" id="PRO_5043163541" evidence="6">
    <location>
        <begin position="28"/>
        <end position="351"/>
    </location>
</feature>
<evidence type="ECO:0000256" key="3">
    <source>
        <dbReference type="ARBA" id="ARBA00022448"/>
    </source>
</evidence>
<keyword evidence="5" id="KW-0574">Periplasm</keyword>
<accession>A0A315ZZD1</accession>
<evidence type="ECO:0000313" key="7">
    <source>
        <dbReference type="EMBL" id="SUQ14020.1"/>
    </source>
</evidence>
<keyword evidence="4 6" id="KW-0732">Signal</keyword>
<sequence length="351" mass="38978">MKRTYILSKRILALAIALVSVLGTVTGCSDKASSSKDEKSSSETVSITNVSYDPTRELYEQYNKLFQEYWEKENGQKVEIIQSHGGSGKQARSVLEGNEADVVTLALEGDVDELRTGGLIDDGWVDEFPKSSAPYTSTIVFLVRKDNPKNIQDWDDIVKPGVEVITPDPKSSGGARWNFLAAWAYADKKFGGDETKNKEFLKSLYDNVSVLDSGARGSTTTFVENKKGDVLLAWENEAFLSVKEHPDEYEIITPSLSILAQPSVAVVDANVEKHGTGEVSKAYLEYLYSDEAQRLEGENYYRPSDSEILSEFSDTFDLNIELVNINDDFGGWAAAAEKFFEDGAIFDQIYQ</sequence>
<dbReference type="NCBIfam" id="NF008022">
    <property type="entry name" value="PRK10752.1"/>
    <property type="match status" value="1"/>
</dbReference>
<dbReference type="GO" id="GO:1902358">
    <property type="term" value="P:sulfate transmembrane transport"/>
    <property type="evidence" value="ECO:0007669"/>
    <property type="project" value="InterPro"/>
</dbReference>
<feature type="signal peptide" evidence="6">
    <location>
        <begin position="1"/>
        <end position="27"/>
    </location>
</feature>
<name>A0A315ZZD1_9FIRM</name>
<evidence type="ECO:0000313" key="8">
    <source>
        <dbReference type="Proteomes" id="UP000254051"/>
    </source>
</evidence>
<proteinExistence type="inferred from homology"/>
<dbReference type="Gene3D" id="3.40.190.10">
    <property type="entry name" value="Periplasmic binding protein-like II"/>
    <property type="match status" value="2"/>
</dbReference>
<reference evidence="8" key="1">
    <citation type="submission" date="2017-07" db="EMBL/GenBank/DDBJ databases">
        <authorList>
            <person name="Varghese N."/>
            <person name="Submissions S."/>
        </authorList>
    </citation>
    <scope>NUCLEOTIDE SEQUENCE [LARGE SCALE GENOMIC DNA]</scope>
    <source>
        <strain evidence="8">NLAE-zl-C134</strain>
    </source>
</reference>
<protein>
    <submittedName>
        <fullName evidence="7">Sulfate transport system substrate-binding protein</fullName>
    </submittedName>
</protein>
<evidence type="ECO:0000256" key="6">
    <source>
        <dbReference type="SAM" id="SignalP"/>
    </source>
</evidence>
<dbReference type="SUPFAM" id="SSF53850">
    <property type="entry name" value="Periplasmic binding protein-like II"/>
    <property type="match status" value="1"/>
</dbReference>
<dbReference type="NCBIfam" id="TIGR00971">
    <property type="entry name" value="3a0106s03"/>
    <property type="match status" value="1"/>
</dbReference>
<dbReference type="AlphaFoldDB" id="A0A315ZZD1"/>
<dbReference type="OrthoDB" id="9802127at2"/>
<evidence type="ECO:0000256" key="4">
    <source>
        <dbReference type="ARBA" id="ARBA00022729"/>
    </source>
</evidence>
<dbReference type="PANTHER" id="PTHR30368">
    <property type="entry name" value="SULFATE-BINDING PROTEIN"/>
    <property type="match status" value="1"/>
</dbReference>
<dbReference type="Proteomes" id="UP000254051">
    <property type="component" value="Unassembled WGS sequence"/>
</dbReference>
<dbReference type="InterPro" id="IPR005669">
    <property type="entry name" value="Thiosulph/SO4-bd"/>
</dbReference>
<evidence type="ECO:0000256" key="1">
    <source>
        <dbReference type="ARBA" id="ARBA00004418"/>
    </source>
</evidence>
<dbReference type="CDD" id="cd01005">
    <property type="entry name" value="PBP2_CysP"/>
    <property type="match status" value="1"/>
</dbReference>